<dbReference type="AlphaFoldDB" id="A0A929RYM9"/>
<dbReference type="Proteomes" id="UP000704068">
    <property type="component" value="Unassembled WGS sequence"/>
</dbReference>
<feature type="chain" id="PRO_5037871121" evidence="1">
    <location>
        <begin position="28"/>
        <end position="231"/>
    </location>
</feature>
<protein>
    <submittedName>
        <fullName evidence="2">DKNYY domain-containing protein</fullName>
    </submittedName>
</protein>
<organism evidence="2 3">
    <name type="scientific">Alloprevotella tannerae</name>
    <dbReference type="NCBI Taxonomy" id="76122"/>
    <lineage>
        <taxon>Bacteria</taxon>
        <taxon>Pseudomonadati</taxon>
        <taxon>Bacteroidota</taxon>
        <taxon>Bacteroidia</taxon>
        <taxon>Bacteroidales</taxon>
        <taxon>Prevotellaceae</taxon>
        <taxon>Alloprevotella</taxon>
    </lineage>
</organism>
<evidence type="ECO:0000313" key="3">
    <source>
        <dbReference type="Proteomes" id="UP000704068"/>
    </source>
</evidence>
<evidence type="ECO:0000256" key="1">
    <source>
        <dbReference type="SAM" id="SignalP"/>
    </source>
</evidence>
<reference evidence="2" key="1">
    <citation type="submission" date="2020-04" db="EMBL/GenBank/DDBJ databases">
        <title>Deep metagenomics examines the oral microbiome during advanced dental caries in children, revealing novel taxa and co-occurrences with host molecules.</title>
        <authorList>
            <person name="Baker J.L."/>
            <person name="Morton J.T."/>
            <person name="Dinis M."/>
            <person name="Alvarez R."/>
            <person name="Tran N.C."/>
            <person name="Knight R."/>
            <person name="Edlund A."/>
        </authorList>
    </citation>
    <scope>NUCLEOTIDE SEQUENCE</scope>
    <source>
        <strain evidence="2">JCVI_34_bin.1</strain>
    </source>
</reference>
<feature type="signal peptide" evidence="1">
    <location>
        <begin position="1"/>
        <end position="27"/>
    </location>
</feature>
<dbReference type="EMBL" id="JABZGR010000041">
    <property type="protein sequence ID" value="MBF0971121.1"/>
    <property type="molecule type" value="Genomic_DNA"/>
</dbReference>
<sequence length="231" mass="26513">MKRYKRTILVSFCSLLFATLCCTEGHAQNYYRDYTITRNGVFYRGQPLREANPRYFRELGYGYGKDDRYVFLFGKILEYVDPSSFRLVTEAPTIILDPTMDASDEDIDEATYNQFYGGGYSQGGYNQGGYVRMENIVLYRGAKLEGASARSFQYVGKGYAKDDWNVYFEGKKIKGASSSNFSLVGGFYAMDSWNVYYRGRKVEGASTSNFHYRGGGYAEDTWNSYYQGRKM</sequence>
<proteinExistence type="predicted"/>
<comment type="caution">
    <text evidence="2">The sequence shown here is derived from an EMBL/GenBank/DDBJ whole genome shotgun (WGS) entry which is preliminary data.</text>
</comment>
<accession>A0A929RYM9</accession>
<gene>
    <name evidence="2" type="ORF">HXK21_08820</name>
</gene>
<evidence type="ECO:0000313" key="2">
    <source>
        <dbReference type="EMBL" id="MBF0971121.1"/>
    </source>
</evidence>
<name>A0A929RYM9_9BACT</name>
<keyword evidence="1" id="KW-0732">Signal</keyword>
<dbReference type="Pfam" id="PF13644">
    <property type="entry name" value="DKNYY"/>
    <property type="match status" value="1"/>
</dbReference>
<dbReference type="InterPro" id="IPR027375">
    <property type="entry name" value="DKNYY"/>
</dbReference>
<dbReference type="RefSeq" id="WP_303764691.1">
    <property type="nucleotide sequence ID" value="NZ_CAUUHZ010000047.1"/>
</dbReference>